<dbReference type="HOGENOM" id="CLU_1866908_0_0_1"/>
<feature type="compositionally biased region" description="Polar residues" evidence="1">
    <location>
        <begin position="1"/>
        <end position="14"/>
    </location>
</feature>
<gene>
    <name evidence="2" type="ORF">CAEBREN_31505</name>
</gene>
<dbReference type="Proteomes" id="UP000008068">
    <property type="component" value="Unassembled WGS sequence"/>
</dbReference>
<evidence type="ECO:0000256" key="1">
    <source>
        <dbReference type="SAM" id="MobiDB-lite"/>
    </source>
</evidence>
<organism evidence="3">
    <name type="scientific">Caenorhabditis brenneri</name>
    <name type="common">Nematode worm</name>
    <dbReference type="NCBI Taxonomy" id="135651"/>
    <lineage>
        <taxon>Eukaryota</taxon>
        <taxon>Metazoa</taxon>
        <taxon>Ecdysozoa</taxon>
        <taxon>Nematoda</taxon>
        <taxon>Chromadorea</taxon>
        <taxon>Rhabditida</taxon>
        <taxon>Rhabditina</taxon>
        <taxon>Rhabditomorpha</taxon>
        <taxon>Rhabditoidea</taxon>
        <taxon>Rhabditidae</taxon>
        <taxon>Peloderinae</taxon>
        <taxon>Caenorhabditis</taxon>
    </lineage>
</organism>
<accession>G0P758</accession>
<dbReference type="AlphaFoldDB" id="G0P758"/>
<reference evidence="3" key="1">
    <citation type="submission" date="2011-07" db="EMBL/GenBank/DDBJ databases">
        <authorList>
            <consortium name="Caenorhabditis brenneri Sequencing and Analysis Consortium"/>
            <person name="Wilson R.K."/>
        </authorList>
    </citation>
    <scope>NUCLEOTIDE SEQUENCE [LARGE SCALE GENOMIC DNA]</scope>
    <source>
        <strain evidence="3">PB2801</strain>
    </source>
</reference>
<keyword evidence="3" id="KW-1185">Reference proteome</keyword>
<dbReference type="EMBL" id="GL380108">
    <property type="protein sequence ID" value="EGT46844.1"/>
    <property type="molecule type" value="Genomic_DNA"/>
</dbReference>
<name>G0P758_CAEBE</name>
<evidence type="ECO:0000313" key="2">
    <source>
        <dbReference type="EMBL" id="EGT46844.1"/>
    </source>
</evidence>
<evidence type="ECO:0000313" key="3">
    <source>
        <dbReference type="Proteomes" id="UP000008068"/>
    </source>
</evidence>
<protein>
    <submittedName>
        <fullName evidence="2">Uncharacterized protein</fullName>
    </submittedName>
</protein>
<feature type="region of interest" description="Disordered" evidence="1">
    <location>
        <begin position="1"/>
        <end position="23"/>
    </location>
</feature>
<dbReference type="InParanoid" id="G0P758"/>
<sequence length="137" mass="15304">MSTDSTPKYSNPEPSKTDSTVEKLRVKEYMMSPPKRYRRKEKKVAPSNADSVLKNEITASRHQLEMTDEEVIEALTAEMPLGSTAPKAPYDQIFGASENNFIKGIREAVKELEQITNADAEAKEKERMKEAAAAIAK</sequence>
<proteinExistence type="predicted"/>